<proteinExistence type="predicted"/>
<dbReference type="OrthoDB" id="1701699at2759"/>
<protein>
    <submittedName>
        <fullName evidence="1">Uncharacterized protein</fullName>
    </submittedName>
</protein>
<dbReference type="Proteomes" id="UP001153076">
    <property type="component" value="Unassembled WGS sequence"/>
</dbReference>
<dbReference type="EMBL" id="JAKOGI010000300">
    <property type="protein sequence ID" value="KAJ8437443.1"/>
    <property type="molecule type" value="Genomic_DNA"/>
</dbReference>
<dbReference type="AlphaFoldDB" id="A0A9Q1QCQ6"/>
<sequence>MATPTVSSHTRSISLPSKTHPLDASIENLLHRLTASQAGPSSSSSICQNLFRLKDLYEHKNDLIHLPHNQNVLSHEPHRGEVEEVLHGSLTLIDISSVAMDARSHMKESILDLQSALRGGNDGIHAYLMSRKKICGTLSKCLAYLKKVEKSCTFTQQENYGITTRLLKEAEAISLSTLKSLLFLPSSCNSHNASIEDQLRRLSALQAGPSSSSSICQNLTCIKDLCRLSALQAGPSSSSSICQNLTCIKDLCEQLSDVINMPHNQRILSLEPYRGEVEEALDGSLALLDICNSSMDALSHMKESILCLQSAFRRGADSEGTHVYMMSRKNIYKTTSKCLANLKKVEKSFTLATQQNDASTVRMLKEAQAISLSTLKSLLSCLMGKKSISQTRGLSMVAKLVKSKSMPAEFGNEVEEIDHALRAGTETQAFLKQLETLEMAFYELEDALESVSRRLVKTRVSLLNNLLRRLSASQAGPSSSSSICQNLFRLKDLYEHMNDLIHLPHNQNVLPHEPHREDVEEVLDGTLTLMDVSSVAMDALSQMKESILGLQSAFRRGSDNDGIPAYLVSRKKICKTISKRLADLKRVEKSCTLTQKGNNGIPTRMLKEAETISLSTLKSLLLYVMGKKMMSQRGGWSLVAKLVKSKVVSAEICNEVEEVDYALRSGTGTEVSLKQLETLEMTIHELMDVLESVSRCLVKTRVSLLNPHRGEVEEVLDGSLDLLDISSTAMDALSHMKESIICLQSAIRRGNDSEGIHIYFMSRKKIHKTVPKCFANMKKVGKSRTLTSQQNHVSIARMLKEAEVISLSTLKSLLSYLMGKKSISQTRGWSLAARLVQSKGMPTEMGRVIEEIDRALHAGTETKAFLKQLEALEMTIHELEDVVESLSRCLVKTRVSLLNPKNGYSKSTLPHPFHKFSIHISPTRCKHRETITQFECLTSCALFFSIHMPKLIQSQGLV</sequence>
<organism evidence="1 2">
    <name type="scientific">Carnegiea gigantea</name>
    <dbReference type="NCBI Taxonomy" id="171969"/>
    <lineage>
        <taxon>Eukaryota</taxon>
        <taxon>Viridiplantae</taxon>
        <taxon>Streptophyta</taxon>
        <taxon>Embryophyta</taxon>
        <taxon>Tracheophyta</taxon>
        <taxon>Spermatophyta</taxon>
        <taxon>Magnoliopsida</taxon>
        <taxon>eudicotyledons</taxon>
        <taxon>Gunneridae</taxon>
        <taxon>Pentapetalae</taxon>
        <taxon>Caryophyllales</taxon>
        <taxon>Cactineae</taxon>
        <taxon>Cactaceae</taxon>
        <taxon>Cactoideae</taxon>
        <taxon>Echinocereeae</taxon>
        <taxon>Carnegiea</taxon>
    </lineage>
</organism>
<dbReference type="GO" id="GO:0048364">
    <property type="term" value="P:root development"/>
    <property type="evidence" value="ECO:0007669"/>
    <property type="project" value="InterPro"/>
</dbReference>
<dbReference type="PANTHER" id="PTHR33070:SF115">
    <property type="entry name" value="T23E18.15"/>
    <property type="match status" value="1"/>
</dbReference>
<accession>A0A9Q1QCQ6</accession>
<name>A0A9Q1QCQ6_9CARY</name>
<dbReference type="GO" id="GO:0048367">
    <property type="term" value="P:shoot system development"/>
    <property type="evidence" value="ECO:0007669"/>
    <property type="project" value="InterPro"/>
</dbReference>
<comment type="caution">
    <text evidence="1">The sequence shown here is derived from an EMBL/GenBank/DDBJ whole genome shotgun (WGS) entry which is preliminary data.</text>
</comment>
<keyword evidence="2" id="KW-1185">Reference proteome</keyword>
<evidence type="ECO:0000313" key="1">
    <source>
        <dbReference type="EMBL" id="KAJ8437443.1"/>
    </source>
</evidence>
<gene>
    <name evidence="1" type="ORF">Cgig2_031964</name>
</gene>
<evidence type="ECO:0000313" key="2">
    <source>
        <dbReference type="Proteomes" id="UP001153076"/>
    </source>
</evidence>
<dbReference type="PANTHER" id="PTHR33070">
    <property type="entry name" value="OS06G0725500 PROTEIN"/>
    <property type="match status" value="1"/>
</dbReference>
<reference evidence="1" key="1">
    <citation type="submission" date="2022-04" db="EMBL/GenBank/DDBJ databases">
        <title>Carnegiea gigantea Genome sequencing and assembly v2.</title>
        <authorList>
            <person name="Copetti D."/>
            <person name="Sanderson M.J."/>
            <person name="Burquez A."/>
            <person name="Wojciechowski M.F."/>
        </authorList>
    </citation>
    <scope>NUCLEOTIDE SEQUENCE</scope>
    <source>
        <strain evidence="1">SGP5-SGP5p</strain>
        <tissue evidence="1">Aerial part</tissue>
    </source>
</reference>
<dbReference type="Pfam" id="PF03087">
    <property type="entry name" value="BPS1"/>
    <property type="match status" value="4"/>
</dbReference>
<dbReference type="InterPro" id="IPR004320">
    <property type="entry name" value="BPS1_pln"/>
</dbReference>